<dbReference type="Proteomes" id="UP000762110">
    <property type="component" value="Unassembled WGS sequence"/>
</dbReference>
<dbReference type="EMBL" id="JABMKV010000001">
    <property type="protein sequence ID" value="NQX30577.1"/>
    <property type="molecule type" value="Genomic_DNA"/>
</dbReference>
<accession>A0ABX2D9Q3</accession>
<protein>
    <submittedName>
        <fullName evidence="2">Helix-turn-helix domain-containing protein</fullName>
    </submittedName>
</protein>
<dbReference type="Pfam" id="PF12728">
    <property type="entry name" value="HTH_17"/>
    <property type="match status" value="1"/>
</dbReference>
<dbReference type="RefSeq" id="WP_173268768.1">
    <property type="nucleotide sequence ID" value="NZ_JABMKV010000001.1"/>
</dbReference>
<sequence>MPMEMIALQEQLQQLLVMQQQMMLLLEHIHGNAFNTDEWLDNNDLCRELKITERTLYRWRKQGFVKPVVIGGKCYYHKKMMERLEKG</sequence>
<evidence type="ECO:0000259" key="1">
    <source>
        <dbReference type="Pfam" id="PF12728"/>
    </source>
</evidence>
<organism evidence="2 3">
    <name type="scientific">Pedobacter boryungensis</name>
    <dbReference type="NCBI Taxonomy" id="869962"/>
    <lineage>
        <taxon>Bacteria</taxon>
        <taxon>Pseudomonadati</taxon>
        <taxon>Bacteroidota</taxon>
        <taxon>Sphingobacteriia</taxon>
        <taxon>Sphingobacteriales</taxon>
        <taxon>Sphingobacteriaceae</taxon>
        <taxon>Pedobacter</taxon>
    </lineage>
</organism>
<name>A0ABX2D9Q3_9SPHI</name>
<dbReference type="SUPFAM" id="SSF46955">
    <property type="entry name" value="Putative DNA-binding domain"/>
    <property type="match status" value="1"/>
</dbReference>
<gene>
    <name evidence="2" type="ORF">HQN85_02505</name>
</gene>
<keyword evidence="3" id="KW-1185">Reference proteome</keyword>
<dbReference type="InterPro" id="IPR041657">
    <property type="entry name" value="HTH_17"/>
</dbReference>
<dbReference type="InterPro" id="IPR009061">
    <property type="entry name" value="DNA-bd_dom_put_sf"/>
</dbReference>
<feature type="domain" description="Helix-turn-helix" evidence="1">
    <location>
        <begin position="39"/>
        <end position="83"/>
    </location>
</feature>
<proteinExistence type="predicted"/>
<reference evidence="2 3" key="1">
    <citation type="submission" date="2020-05" db="EMBL/GenBank/DDBJ databases">
        <title>Description of Pedobacter foliorum sp. nov.</title>
        <authorList>
            <person name="Qi S."/>
            <person name="Carlier A."/>
            <person name="Cnockaert M."/>
            <person name="Vandamme P."/>
        </authorList>
    </citation>
    <scope>NUCLEOTIDE SEQUENCE [LARGE SCALE GENOMIC DNA]</scope>
    <source>
        <strain evidence="2 3">LMG 31300</strain>
    </source>
</reference>
<dbReference type="PANTHER" id="PTHR34585">
    <property type="match status" value="1"/>
</dbReference>
<comment type="caution">
    <text evidence="2">The sequence shown here is derived from an EMBL/GenBank/DDBJ whole genome shotgun (WGS) entry which is preliminary data.</text>
</comment>
<evidence type="ECO:0000313" key="3">
    <source>
        <dbReference type="Proteomes" id="UP000762110"/>
    </source>
</evidence>
<evidence type="ECO:0000313" key="2">
    <source>
        <dbReference type="EMBL" id="NQX30577.1"/>
    </source>
</evidence>
<dbReference type="PANTHER" id="PTHR34585:SF22">
    <property type="entry name" value="HELIX-TURN-HELIX DOMAIN-CONTAINING PROTEIN"/>
    <property type="match status" value="1"/>
</dbReference>